<dbReference type="GO" id="GO:0034707">
    <property type="term" value="C:chloride channel complex"/>
    <property type="evidence" value="ECO:0007669"/>
    <property type="project" value="UniProtKB-KW"/>
</dbReference>
<keyword evidence="5 13" id="KW-0812">Transmembrane</keyword>
<dbReference type="InterPro" id="IPR036719">
    <property type="entry name" value="Neuro-gated_channel_TM_sf"/>
</dbReference>
<keyword evidence="19" id="KW-1185">Reference proteome</keyword>
<dbReference type="GO" id="GO:0005254">
    <property type="term" value="F:chloride channel activity"/>
    <property type="evidence" value="ECO:0007669"/>
    <property type="project" value="UniProtKB-KW"/>
</dbReference>
<dbReference type="InterPro" id="IPR006202">
    <property type="entry name" value="Neur_chan_lig-bd"/>
</dbReference>
<evidence type="ECO:0000259" key="17">
    <source>
        <dbReference type="Pfam" id="PF02932"/>
    </source>
</evidence>
<evidence type="ECO:0000256" key="12">
    <source>
        <dbReference type="ARBA" id="ARBA00023303"/>
    </source>
</evidence>
<evidence type="ECO:0000256" key="10">
    <source>
        <dbReference type="ARBA" id="ARBA00023173"/>
    </source>
</evidence>
<evidence type="ECO:0000256" key="3">
    <source>
        <dbReference type="ARBA" id="ARBA00022448"/>
    </source>
</evidence>
<dbReference type="PRINTS" id="PR00253">
    <property type="entry name" value="GABAARECEPTR"/>
</dbReference>
<dbReference type="SUPFAM" id="SSF90112">
    <property type="entry name" value="Neurotransmitter-gated ion-channel transmembrane pore"/>
    <property type="match status" value="1"/>
</dbReference>
<accession>A0A498M145</accession>
<comment type="similarity">
    <text evidence="13">Belongs to the ligand-gated ion channel (TC 1.A.9) family.</text>
</comment>
<evidence type="ECO:0000256" key="5">
    <source>
        <dbReference type="ARBA" id="ARBA00022692"/>
    </source>
</evidence>
<dbReference type="SUPFAM" id="SSF50969">
    <property type="entry name" value="YVTN repeat-like/Quinoprotein amine dehydrogenase"/>
    <property type="match status" value="1"/>
</dbReference>
<evidence type="ECO:0000313" key="18">
    <source>
        <dbReference type="EMBL" id="RXN13543.1"/>
    </source>
</evidence>
<dbReference type="Gene3D" id="3.40.50.300">
    <property type="entry name" value="P-loop containing nucleotide triphosphate hydrolases"/>
    <property type="match status" value="2"/>
</dbReference>
<name>A0A498M145_LABRO</name>
<evidence type="ECO:0000256" key="9">
    <source>
        <dbReference type="ARBA" id="ARBA00023136"/>
    </source>
</evidence>
<dbReference type="PROSITE" id="PS00236">
    <property type="entry name" value="NEUROTR_ION_CHANNEL"/>
    <property type="match status" value="1"/>
</dbReference>
<evidence type="ECO:0000256" key="7">
    <source>
        <dbReference type="ARBA" id="ARBA00022989"/>
    </source>
</evidence>
<dbReference type="Proteomes" id="UP000290572">
    <property type="component" value="Unassembled WGS sequence"/>
</dbReference>
<dbReference type="InterPro" id="IPR036734">
    <property type="entry name" value="Neur_chan_lig-bd_sf"/>
</dbReference>
<dbReference type="PANTHER" id="PTHR18945">
    <property type="entry name" value="NEUROTRANSMITTER GATED ION CHANNEL"/>
    <property type="match status" value="1"/>
</dbReference>
<dbReference type="GO" id="GO:0008146">
    <property type="term" value="F:sulfotransferase activity"/>
    <property type="evidence" value="ECO:0007669"/>
    <property type="project" value="InterPro"/>
</dbReference>
<keyword evidence="7 13" id="KW-1133">Transmembrane helix</keyword>
<feature type="region of interest" description="Disordered" evidence="14">
    <location>
        <begin position="720"/>
        <end position="752"/>
    </location>
</feature>
<feature type="chain" id="PRO_5022271293" evidence="13">
    <location>
        <begin position="17"/>
        <end position="1017"/>
    </location>
</feature>
<keyword evidence="11" id="KW-0868">Chloride</keyword>
<dbReference type="InterPro" id="IPR006029">
    <property type="entry name" value="Neurotrans-gated_channel_TM"/>
</dbReference>
<feature type="domain" description="Neurotransmitter-gated ion-channel ligand-binding" evidence="16">
    <location>
        <begin position="435"/>
        <end position="617"/>
    </location>
</feature>
<dbReference type="GO" id="GO:0005886">
    <property type="term" value="C:plasma membrane"/>
    <property type="evidence" value="ECO:0007669"/>
    <property type="project" value="UniProtKB-SubCell"/>
</dbReference>
<reference evidence="18 19" key="1">
    <citation type="submission" date="2018-03" db="EMBL/GenBank/DDBJ databases">
        <title>Draft genome sequence of Rohu Carp (Labeo rohita).</title>
        <authorList>
            <person name="Das P."/>
            <person name="Kushwaha B."/>
            <person name="Joshi C.G."/>
            <person name="Kumar D."/>
            <person name="Nagpure N.S."/>
            <person name="Sahoo L."/>
            <person name="Das S.P."/>
            <person name="Bit A."/>
            <person name="Patnaik S."/>
            <person name="Meher P.K."/>
            <person name="Jayasankar P."/>
            <person name="Koringa P.G."/>
            <person name="Patel N.V."/>
            <person name="Hinsu A.T."/>
            <person name="Kumar R."/>
            <person name="Pandey M."/>
            <person name="Agarwal S."/>
            <person name="Srivastava S."/>
            <person name="Singh M."/>
            <person name="Iquebal M.A."/>
            <person name="Jaiswal S."/>
            <person name="Angadi U.B."/>
            <person name="Kumar N."/>
            <person name="Raza M."/>
            <person name="Shah T.M."/>
            <person name="Rai A."/>
            <person name="Jena J.K."/>
        </authorList>
    </citation>
    <scope>NUCLEOTIDE SEQUENCE [LARGE SCALE GENOMIC DNA]</scope>
    <source>
        <strain evidence="18">DASCIFA01</strain>
        <tissue evidence="18">Testis</tissue>
    </source>
</reference>
<protein>
    <submittedName>
        <fullName evidence="18">Gamma-aminobutyric acid receptor subunit delta</fullName>
    </submittedName>
</protein>
<proteinExistence type="evidence at protein level"/>
<dbReference type="AlphaFoldDB" id="A0A498M145"/>
<keyword evidence="6 13" id="KW-0732">Signal</keyword>
<keyword evidence="9 13" id="KW-0472">Membrane</keyword>
<keyword evidence="18" id="KW-0675">Receptor</keyword>
<dbReference type="FunFam" id="2.70.170.10:FF:000018">
    <property type="entry name" value="Gamma-aminobutyric acid (GABA-A) receptor, subunit delta"/>
    <property type="match status" value="1"/>
</dbReference>
<keyword evidence="3 13" id="KW-0813">Transport</keyword>
<comment type="caution">
    <text evidence="18">The sequence shown here is derived from an EMBL/GenBank/DDBJ whole genome shotgun (WGS) entry which is preliminary data.</text>
</comment>
<dbReference type="InterPro" id="IPR006201">
    <property type="entry name" value="Neur_channel"/>
</dbReference>
<evidence type="ECO:0000256" key="2">
    <source>
        <dbReference type="ARBA" id="ARBA00004236"/>
    </source>
</evidence>
<dbReference type="STRING" id="84645.A0A498M145"/>
<dbReference type="Gene3D" id="2.70.170.10">
    <property type="entry name" value="Neurotransmitter-gated ion-channel ligand-binding domain"/>
    <property type="match status" value="1"/>
</dbReference>
<evidence type="ECO:0000313" key="19">
    <source>
        <dbReference type="Proteomes" id="UP000290572"/>
    </source>
</evidence>
<dbReference type="SUPFAM" id="SSF63712">
    <property type="entry name" value="Nicotinic receptor ligand binding domain-like"/>
    <property type="match status" value="1"/>
</dbReference>
<evidence type="ECO:0000256" key="14">
    <source>
        <dbReference type="SAM" id="MobiDB-lite"/>
    </source>
</evidence>
<keyword evidence="12 13" id="KW-0407">Ion channel</keyword>
<feature type="signal peptide" evidence="13">
    <location>
        <begin position="1"/>
        <end position="16"/>
    </location>
</feature>
<evidence type="ECO:0000256" key="6">
    <source>
        <dbReference type="ARBA" id="ARBA00022729"/>
    </source>
</evidence>
<evidence type="ECO:0000259" key="15">
    <source>
        <dbReference type="Pfam" id="PF00685"/>
    </source>
</evidence>
<feature type="transmembrane region" description="Helical" evidence="13">
    <location>
        <begin position="651"/>
        <end position="669"/>
    </location>
</feature>
<keyword evidence="20" id="KW-1267">Proteomics identification</keyword>
<dbReference type="InterPro" id="IPR006028">
    <property type="entry name" value="GABAA/Glycine_rcpt"/>
</dbReference>
<evidence type="ECO:0000256" key="8">
    <source>
        <dbReference type="ARBA" id="ARBA00023065"/>
    </source>
</evidence>
<evidence type="ECO:0000256" key="11">
    <source>
        <dbReference type="ARBA" id="ARBA00023214"/>
    </source>
</evidence>
<comment type="caution">
    <text evidence="13">Lacks conserved residue(s) required for the propagation of feature annotation.</text>
</comment>
<dbReference type="GO" id="GO:0004888">
    <property type="term" value="F:transmembrane signaling receptor activity"/>
    <property type="evidence" value="ECO:0007669"/>
    <property type="project" value="InterPro"/>
</dbReference>
<comment type="subcellular location">
    <subcellularLocation>
        <location evidence="2">Cell membrane</location>
    </subcellularLocation>
    <subcellularLocation>
        <location evidence="1">Membrane</location>
        <topology evidence="1">Multi-pass membrane protein</topology>
    </subcellularLocation>
</comment>
<keyword evidence="10" id="KW-0869">Chloride channel</keyword>
<evidence type="ECO:0000259" key="16">
    <source>
        <dbReference type="Pfam" id="PF02931"/>
    </source>
</evidence>
<keyword evidence="8 13" id="KW-0406">Ion transport</keyword>
<evidence type="ECO:0000256" key="13">
    <source>
        <dbReference type="RuleBase" id="RU000687"/>
    </source>
</evidence>
<dbReference type="Pfam" id="PF00685">
    <property type="entry name" value="Sulfotransfer_1"/>
    <property type="match status" value="2"/>
</dbReference>
<dbReference type="InterPro" id="IPR011044">
    <property type="entry name" value="Quino_amine_DH_bsu"/>
</dbReference>
<dbReference type="InterPro" id="IPR018000">
    <property type="entry name" value="Neurotransmitter_ion_chnl_CS"/>
</dbReference>
<dbReference type="InterPro" id="IPR027417">
    <property type="entry name" value="P-loop_NTPase"/>
</dbReference>
<feature type="domain" description="Sulfotransferase" evidence="15">
    <location>
        <begin position="818"/>
        <end position="867"/>
    </location>
</feature>
<evidence type="ECO:0000256" key="4">
    <source>
        <dbReference type="ARBA" id="ARBA00022475"/>
    </source>
</evidence>
<organism evidence="18 19">
    <name type="scientific">Labeo rohita</name>
    <name type="common">Indian major carp</name>
    <name type="synonym">Cyprinus rohita</name>
    <dbReference type="NCBI Taxonomy" id="84645"/>
    <lineage>
        <taxon>Eukaryota</taxon>
        <taxon>Metazoa</taxon>
        <taxon>Chordata</taxon>
        <taxon>Craniata</taxon>
        <taxon>Vertebrata</taxon>
        <taxon>Euteleostomi</taxon>
        <taxon>Actinopterygii</taxon>
        <taxon>Neopterygii</taxon>
        <taxon>Teleostei</taxon>
        <taxon>Ostariophysi</taxon>
        <taxon>Cypriniformes</taxon>
        <taxon>Cyprinidae</taxon>
        <taxon>Labeoninae</taxon>
        <taxon>Labeonini</taxon>
        <taxon>Labeo</taxon>
    </lineage>
</organism>
<keyword evidence="4" id="KW-1003">Cell membrane</keyword>
<evidence type="ECO:0000256" key="1">
    <source>
        <dbReference type="ARBA" id="ARBA00004141"/>
    </source>
</evidence>
<feature type="domain" description="Neurotransmitter-gated ion-channel transmembrane" evidence="17">
    <location>
        <begin position="622"/>
        <end position="688"/>
    </location>
</feature>
<evidence type="ECO:0007829" key="20">
    <source>
        <dbReference type="PeptideAtlas" id="A0A498M145"/>
    </source>
</evidence>
<feature type="domain" description="Sulfotransferase" evidence="15">
    <location>
        <begin position="880"/>
        <end position="1009"/>
    </location>
</feature>
<dbReference type="Pfam" id="PF02932">
    <property type="entry name" value="Neur_chan_memb"/>
    <property type="match status" value="1"/>
</dbReference>
<dbReference type="Pfam" id="PF02931">
    <property type="entry name" value="Neur_chan_LBD"/>
    <property type="match status" value="1"/>
</dbReference>
<dbReference type="EMBL" id="QBIY01012972">
    <property type="protein sequence ID" value="RXN13543.1"/>
    <property type="molecule type" value="Genomic_DNA"/>
</dbReference>
<dbReference type="SUPFAM" id="SSF52540">
    <property type="entry name" value="P-loop containing nucleoside triphosphate hydrolases"/>
    <property type="match status" value="1"/>
</dbReference>
<dbReference type="GO" id="GO:0005230">
    <property type="term" value="F:extracellular ligand-gated monoatomic ion channel activity"/>
    <property type="evidence" value="ECO:0007669"/>
    <property type="project" value="InterPro"/>
</dbReference>
<dbReference type="PRINTS" id="PR00252">
    <property type="entry name" value="NRIONCHANNEL"/>
</dbReference>
<sequence>MSNMFFLLFAILSLYCQYHSLAPEREDHPVNVAHSKSTLPFLRKMDALSFAVTIFWFVLFGGNRMSRVDASYASASNVKQKGSLDDKFNVTAASGTERAVTAASGTEGTVRAASGTASAAASASGTEIAVAAASGTEIAVAAASGTERAVTATSGTKSAVTAASGTERAVAATSGTKSAVTAASGTERAVTAASGTESAVTVASGTERAVAAASGTERAVTAASGTESAVTAASGTERAVAAASGQEIAVTAASGTERAVAAASGTERAVAAASGTERAVTAASGTESAVTAASGTESAVAAASGQEIAVTAASGTERAVAAASGIERAVAAASGTESAVTAASGTERAVAAASGQEIAVAAASGTERAVAAASGTERAVAAASGTERAVAAASGTESAVAAASGQEIAVAAAAMLSDIGDYVGTDIEISWLPNLDDLMKGYARNFRPGIGGPPVNVAMAIEVASIDHISEANMEYTMTVFLRQSWRDDRLSYNHTNKTLGLDSRFVDKLWLPDTFIVNAKSAWFHDVTVENKLIRLQPDGVVLYSSRITSTVACDMDLTKYPMDEQECMLDLESYGYSSEDIVYHWSESQKLIHGLDKLELSQFTITDYRFVTEMMNFKSGITTVLTMTTLMVSARSSLPRASAIKALDVYFWICYVFVFAALIEYAFAHYNADYSKKEKAKVKTNKSAESMVKNGKQAMVLFSLSVAGMNQGLLVSNRQNRAQRATDPPGEQHEETEVRGTQSRRAQKESSEEKKCCKCKPIDADTIDIYARAVFPFTFAVKKLPCRPEMFDFEGISMTHFFTDNWEKVKNFQARPDDILIATYPKAGTTWVSYILDLLYFGNDDPERQTSEPIYIRIPFLESCFQEFSTLKNFVMETCFNISNFSSDVFGPWFDHVSGWWEKKQTYSNLLYLFYEDLVEDTGREVERLCSFLGLSTSVEEREKITKGVQFDAMKQNKVTNHVTIPFMDFKISPFMRKGKVGDWKSHFTVAQNEQFDEVYKQKMKNTTVKFRTEI</sequence>
<dbReference type="InterPro" id="IPR000863">
    <property type="entry name" value="Sulfotransferase_dom"/>
</dbReference>
<gene>
    <name evidence="18" type="ORF">ROHU_028994</name>
</gene>